<evidence type="ECO:0000256" key="1">
    <source>
        <dbReference type="ARBA" id="ARBA00023015"/>
    </source>
</evidence>
<keyword evidence="3" id="KW-0804">Transcription</keyword>
<dbReference type="PROSITE" id="PS50949">
    <property type="entry name" value="HTH_GNTR"/>
    <property type="match status" value="1"/>
</dbReference>
<name>A0A1C3WAM3_9HYPH</name>
<feature type="domain" description="HTH gntR-type" evidence="4">
    <location>
        <begin position="1"/>
        <end position="55"/>
    </location>
</feature>
<dbReference type="InterPro" id="IPR008920">
    <property type="entry name" value="TF_FadR/GntR_C"/>
</dbReference>
<dbReference type="Gene3D" id="1.20.120.530">
    <property type="entry name" value="GntR ligand-binding domain-like"/>
    <property type="match status" value="1"/>
</dbReference>
<dbReference type="SMART" id="SM00895">
    <property type="entry name" value="FCD"/>
    <property type="match status" value="1"/>
</dbReference>
<dbReference type="InterPro" id="IPR036388">
    <property type="entry name" value="WH-like_DNA-bd_sf"/>
</dbReference>
<dbReference type="PRINTS" id="PR00035">
    <property type="entry name" value="HTHGNTR"/>
</dbReference>
<dbReference type="PANTHER" id="PTHR43537:SF45">
    <property type="entry name" value="GNTR FAMILY REGULATORY PROTEIN"/>
    <property type="match status" value="1"/>
</dbReference>
<evidence type="ECO:0000256" key="3">
    <source>
        <dbReference type="ARBA" id="ARBA00023163"/>
    </source>
</evidence>
<dbReference type="Pfam" id="PF07729">
    <property type="entry name" value="FCD"/>
    <property type="match status" value="1"/>
</dbReference>
<reference evidence="5 6" key="1">
    <citation type="submission" date="2016-08" db="EMBL/GenBank/DDBJ databases">
        <authorList>
            <person name="Seilhamer J.J."/>
        </authorList>
    </citation>
    <scope>NUCLEOTIDE SEQUENCE [LARGE SCALE GENOMIC DNA]</scope>
    <source>
        <strain evidence="5 6">P1-7</strain>
    </source>
</reference>
<proteinExistence type="predicted"/>
<dbReference type="GO" id="GO:0003700">
    <property type="term" value="F:DNA-binding transcription factor activity"/>
    <property type="evidence" value="ECO:0007669"/>
    <property type="project" value="InterPro"/>
</dbReference>
<dbReference type="SMART" id="SM00345">
    <property type="entry name" value="HTH_GNTR"/>
    <property type="match status" value="1"/>
</dbReference>
<dbReference type="PANTHER" id="PTHR43537">
    <property type="entry name" value="TRANSCRIPTIONAL REGULATOR, GNTR FAMILY"/>
    <property type="match status" value="1"/>
</dbReference>
<dbReference type="InterPro" id="IPR011711">
    <property type="entry name" value="GntR_C"/>
</dbReference>
<dbReference type="SUPFAM" id="SSF48008">
    <property type="entry name" value="GntR ligand-binding domain-like"/>
    <property type="match status" value="1"/>
</dbReference>
<keyword evidence="1" id="KW-0805">Transcription regulation</keyword>
<dbReference type="Pfam" id="PF00392">
    <property type="entry name" value="GntR"/>
    <property type="match status" value="1"/>
</dbReference>
<organism evidence="5 6">
    <name type="scientific">Rhizobium lusitanum</name>
    <dbReference type="NCBI Taxonomy" id="293958"/>
    <lineage>
        <taxon>Bacteria</taxon>
        <taxon>Pseudomonadati</taxon>
        <taxon>Pseudomonadota</taxon>
        <taxon>Alphaproteobacteria</taxon>
        <taxon>Hyphomicrobiales</taxon>
        <taxon>Rhizobiaceae</taxon>
        <taxon>Rhizobium/Agrobacterium group</taxon>
        <taxon>Rhizobium</taxon>
    </lineage>
</organism>
<accession>A0A1C3WAM3</accession>
<dbReference type="Gene3D" id="1.10.10.10">
    <property type="entry name" value="Winged helix-like DNA-binding domain superfamily/Winged helix DNA-binding domain"/>
    <property type="match status" value="1"/>
</dbReference>
<keyword evidence="2 5" id="KW-0238">DNA-binding</keyword>
<evidence type="ECO:0000256" key="2">
    <source>
        <dbReference type="ARBA" id="ARBA00023125"/>
    </source>
</evidence>
<evidence type="ECO:0000313" key="6">
    <source>
        <dbReference type="Proteomes" id="UP000199205"/>
    </source>
</evidence>
<dbReference type="GO" id="GO:0003677">
    <property type="term" value="F:DNA binding"/>
    <property type="evidence" value="ECO:0007669"/>
    <property type="project" value="UniProtKB-KW"/>
</dbReference>
<dbReference type="Proteomes" id="UP000199205">
    <property type="component" value="Unassembled WGS sequence"/>
</dbReference>
<sequence length="207" mass="23836">MAMEYRFKPNERINELELAAKMQVSRSPIREALQRLVTEGLITFQVNRGFFCRGFDVEEILNLTDVRILLEERAVRLASEHASDLELRALFDWWQKTSAMADALSSADLTAKDEEFHMRIAKLSGNPELAKMIEGINTRIHFVRQIEVEKHRRLSTTYTEHNRIAEAMLKRDGQTASQIMGDHIRISAADATETMKEGLARIFMREA</sequence>
<dbReference type="InterPro" id="IPR036390">
    <property type="entry name" value="WH_DNA-bd_sf"/>
</dbReference>
<dbReference type="AlphaFoldDB" id="A0A1C3WAM3"/>
<dbReference type="InterPro" id="IPR000524">
    <property type="entry name" value="Tscrpt_reg_HTH_GntR"/>
</dbReference>
<evidence type="ECO:0000313" key="5">
    <source>
        <dbReference type="EMBL" id="SCB37070.1"/>
    </source>
</evidence>
<dbReference type="SUPFAM" id="SSF46785">
    <property type="entry name" value="Winged helix' DNA-binding domain"/>
    <property type="match status" value="1"/>
</dbReference>
<dbReference type="EMBL" id="FMAF01000009">
    <property type="protein sequence ID" value="SCB37070.1"/>
    <property type="molecule type" value="Genomic_DNA"/>
</dbReference>
<protein>
    <submittedName>
        <fullName evidence="5">DNA-binding transcriptional regulator, GntR family</fullName>
    </submittedName>
</protein>
<gene>
    <name evidence="5" type="ORF">GA0061101_109159</name>
</gene>
<evidence type="ECO:0000259" key="4">
    <source>
        <dbReference type="PROSITE" id="PS50949"/>
    </source>
</evidence>